<feature type="domain" description="ABC transmembrane type-1" evidence="11">
    <location>
        <begin position="263"/>
        <end position="542"/>
    </location>
</feature>
<dbReference type="Pfam" id="PF00005">
    <property type="entry name" value="ABC_tran"/>
    <property type="match status" value="1"/>
</dbReference>
<dbReference type="CDD" id="cd03249">
    <property type="entry name" value="ABC_MTABC3_MDL1_MDL2"/>
    <property type="match status" value="1"/>
</dbReference>
<dbReference type="InterPro" id="IPR027417">
    <property type="entry name" value="P-loop_NTPase"/>
</dbReference>
<evidence type="ECO:0000256" key="9">
    <source>
        <dbReference type="SAM" id="Phobius"/>
    </source>
</evidence>
<dbReference type="AlphaFoldDB" id="A0A1Y1IN56"/>
<gene>
    <name evidence="12" type="ORF">KFL_009790020</name>
</gene>
<keyword evidence="2" id="KW-0813">Transport</keyword>
<dbReference type="InterPro" id="IPR003439">
    <property type="entry name" value="ABC_transporter-like_ATP-bd"/>
</dbReference>
<evidence type="ECO:0000256" key="8">
    <source>
        <dbReference type="SAM" id="MobiDB-lite"/>
    </source>
</evidence>
<keyword evidence="4" id="KW-0547">Nucleotide-binding</keyword>
<dbReference type="PANTHER" id="PTHR43394:SF19">
    <property type="entry name" value="ABC TRANSPORTER B FAMILY"/>
    <property type="match status" value="1"/>
</dbReference>
<keyword evidence="13" id="KW-1185">Reference proteome</keyword>
<dbReference type="SUPFAM" id="SSF52540">
    <property type="entry name" value="P-loop containing nucleoside triphosphate hydrolases"/>
    <property type="match status" value="1"/>
</dbReference>
<dbReference type="InterPro" id="IPR039421">
    <property type="entry name" value="Type_1_exporter"/>
</dbReference>
<keyword evidence="3 9" id="KW-0812">Transmembrane</keyword>
<keyword evidence="5" id="KW-0067">ATP-binding</keyword>
<evidence type="ECO:0000313" key="12">
    <source>
        <dbReference type="EMBL" id="GAQ92320.1"/>
    </source>
</evidence>
<dbReference type="EMBL" id="DF237928">
    <property type="protein sequence ID" value="GAQ92320.1"/>
    <property type="molecule type" value="Genomic_DNA"/>
</dbReference>
<keyword evidence="6 9" id="KW-1133">Transmembrane helix</keyword>
<feature type="domain" description="ABC transporter" evidence="10">
    <location>
        <begin position="576"/>
        <end position="816"/>
    </location>
</feature>
<dbReference type="GO" id="GO:0015421">
    <property type="term" value="F:ABC-type oligopeptide transporter activity"/>
    <property type="evidence" value="ECO:0000318"/>
    <property type="project" value="GO_Central"/>
</dbReference>
<evidence type="ECO:0000256" key="3">
    <source>
        <dbReference type="ARBA" id="ARBA00022692"/>
    </source>
</evidence>
<evidence type="ECO:0000256" key="7">
    <source>
        <dbReference type="ARBA" id="ARBA00023136"/>
    </source>
</evidence>
<dbReference type="InterPro" id="IPR011527">
    <property type="entry name" value="ABC1_TM_dom"/>
</dbReference>
<evidence type="ECO:0000256" key="5">
    <source>
        <dbReference type="ARBA" id="ARBA00022840"/>
    </source>
</evidence>
<dbReference type="Proteomes" id="UP000054558">
    <property type="component" value="Unassembled WGS sequence"/>
</dbReference>
<dbReference type="PROSITE" id="PS50929">
    <property type="entry name" value="ABC_TM1F"/>
    <property type="match status" value="1"/>
</dbReference>
<dbReference type="Pfam" id="PF00664">
    <property type="entry name" value="ABC_membrane"/>
    <property type="match status" value="1"/>
</dbReference>
<evidence type="ECO:0000259" key="11">
    <source>
        <dbReference type="PROSITE" id="PS50929"/>
    </source>
</evidence>
<dbReference type="STRING" id="105231.A0A1Y1IN56"/>
<dbReference type="CDD" id="cd18572">
    <property type="entry name" value="ABC_6TM_TAP"/>
    <property type="match status" value="1"/>
</dbReference>
<feature type="transmembrane region" description="Helical" evidence="9">
    <location>
        <begin position="258"/>
        <end position="281"/>
    </location>
</feature>
<accession>A0A1Y1IN56</accession>
<dbReference type="PANTHER" id="PTHR43394">
    <property type="entry name" value="ATP-DEPENDENT PERMEASE MDL1, MITOCHONDRIAL"/>
    <property type="match status" value="1"/>
</dbReference>
<dbReference type="InterPro" id="IPR036640">
    <property type="entry name" value="ABC1_TM_sf"/>
</dbReference>
<feature type="region of interest" description="Disordered" evidence="8">
    <location>
        <begin position="109"/>
        <end position="204"/>
    </location>
</feature>
<feature type="compositionally biased region" description="Low complexity" evidence="8">
    <location>
        <begin position="185"/>
        <end position="204"/>
    </location>
</feature>
<feature type="transmembrane region" description="Helical" evidence="9">
    <location>
        <begin position="477"/>
        <end position="501"/>
    </location>
</feature>
<dbReference type="GO" id="GO:0005743">
    <property type="term" value="C:mitochondrial inner membrane"/>
    <property type="evidence" value="ECO:0007669"/>
    <property type="project" value="UniProtKB-SubCell"/>
</dbReference>
<evidence type="ECO:0000256" key="4">
    <source>
        <dbReference type="ARBA" id="ARBA00022741"/>
    </source>
</evidence>
<dbReference type="SMART" id="SM00382">
    <property type="entry name" value="AAA"/>
    <property type="match status" value="1"/>
</dbReference>
<dbReference type="PROSITE" id="PS00211">
    <property type="entry name" value="ABC_TRANSPORTER_1"/>
    <property type="match status" value="1"/>
</dbReference>
<organism evidence="12 13">
    <name type="scientific">Klebsormidium nitens</name>
    <name type="common">Green alga</name>
    <name type="synonym">Ulothrix nitens</name>
    <dbReference type="NCBI Taxonomy" id="105231"/>
    <lineage>
        <taxon>Eukaryota</taxon>
        <taxon>Viridiplantae</taxon>
        <taxon>Streptophyta</taxon>
        <taxon>Klebsormidiophyceae</taxon>
        <taxon>Klebsormidiales</taxon>
        <taxon>Klebsormidiaceae</taxon>
        <taxon>Klebsormidium</taxon>
    </lineage>
</organism>
<feature type="transmembrane region" description="Helical" evidence="9">
    <location>
        <begin position="398"/>
        <end position="417"/>
    </location>
</feature>
<reference evidence="12 13" key="1">
    <citation type="journal article" date="2014" name="Nat. Commun.">
        <title>Klebsormidium flaccidum genome reveals primary factors for plant terrestrial adaptation.</title>
        <authorList>
            <person name="Hori K."/>
            <person name="Maruyama F."/>
            <person name="Fujisawa T."/>
            <person name="Togashi T."/>
            <person name="Yamamoto N."/>
            <person name="Seo M."/>
            <person name="Sato S."/>
            <person name="Yamada T."/>
            <person name="Mori H."/>
            <person name="Tajima N."/>
            <person name="Moriyama T."/>
            <person name="Ikeuchi M."/>
            <person name="Watanabe M."/>
            <person name="Wada H."/>
            <person name="Kobayashi K."/>
            <person name="Saito M."/>
            <person name="Masuda T."/>
            <person name="Sasaki-Sekimoto Y."/>
            <person name="Mashiguchi K."/>
            <person name="Awai K."/>
            <person name="Shimojima M."/>
            <person name="Masuda S."/>
            <person name="Iwai M."/>
            <person name="Nobusawa T."/>
            <person name="Narise T."/>
            <person name="Kondo S."/>
            <person name="Saito H."/>
            <person name="Sato R."/>
            <person name="Murakawa M."/>
            <person name="Ihara Y."/>
            <person name="Oshima-Yamada Y."/>
            <person name="Ohtaka K."/>
            <person name="Satoh M."/>
            <person name="Sonobe K."/>
            <person name="Ishii M."/>
            <person name="Ohtani R."/>
            <person name="Kanamori-Sato M."/>
            <person name="Honoki R."/>
            <person name="Miyazaki D."/>
            <person name="Mochizuki H."/>
            <person name="Umetsu J."/>
            <person name="Higashi K."/>
            <person name="Shibata D."/>
            <person name="Kamiya Y."/>
            <person name="Sato N."/>
            <person name="Nakamura Y."/>
            <person name="Tabata S."/>
            <person name="Ida S."/>
            <person name="Kurokawa K."/>
            <person name="Ohta H."/>
        </authorList>
    </citation>
    <scope>NUCLEOTIDE SEQUENCE [LARGE SCALE GENOMIC DNA]</scope>
    <source>
        <strain evidence="12 13">NIES-2285</strain>
    </source>
</reference>
<evidence type="ECO:0000256" key="1">
    <source>
        <dbReference type="ARBA" id="ARBA00004448"/>
    </source>
</evidence>
<feature type="transmembrane region" description="Helical" evidence="9">
    <location>
        <begin position="302"/>
        <end position="324"/>
    </location>
</feature>
<dbReference type="GO" id="GO:0016887">
    <property type="term" value="F:ATP hydrolysis activity"/>
    <property type="evidence" value="ECO:0007669"/>
    <property type="project" value="InterPro"/>
</dbReference>
<protein>
    <submittedName>
        <fullName evidence="12">ABC transporter B family</fullName>
    </submittedName>
</protein>
<dbReference type="InterPro" id="IPR003593">
    <property type="entry name" value="AAA+_ATPase"/>
</dbReference>
<feature type="compositionally biased region" description="Polar residues" evidence="8">
    <location>
        <begin position="111"/>
        <end position="129"/>
    </location>
</feature>
<dbReference type="Gene3D" id="1.20.1560.10">
    <property type="entry name" value="ABC transporter type 1, transmembrane domain"/>
    <property type="match status" value="1"/>
</dbReference>
<sequence>MVLASGSACASISSREVSIGAFRDQWKSGLSGSSPLRNTSSGPKAVSLRKSFHPPLGTSSPPQLQSFWRRATLLRGRQSGASASLLDCGNFRSFGPARSVRRWSKREVAARSTQDWDSNTISLDSSVSFPASEEAVEERISQAEEASSSNGGARHATPAAPEPSADEAFRLSTPADGEAGAAEPSTSGRSSEAAAEAESSGKGDASLGQRVRRLFAFLRTIGPGGEWWNIEGSRVPLNKQESGQVFSRVCRLVAERPVMPLCALCFLVLASLSELAIPHFITSTIFAASQNNRPQFLANARFLCVMAVSFGLFSGLRGVCFAVANQQLILRMRTALYKTIIRQEVSYFDQTAVGDLTSRLGNDCQAVAKVLGINVNVMLRNALQVVGGMAYLVSLSRFLSVTTAVVCVAMGGVMFVAGRYQQVAARVVQDTLAKANEVAEESFSLAKMVRTFGTEMQEAARYRRQAQEIVNLNKRQAAVYGISACLTNMLYYFLVVFALYFGGGHVMAGGISGQDLTTFVLYVEMVGSAAYMVVDQWASLMEALGSSAEVFKMIDMPPANQLVTPGRVLPALRGHIEFRGLHFRYPARPHTPVLTDINLTVQPGQLVAFVGLSGSGKSTLIHLLQRHYDPSEGRVLVDGQPLPDLDAAWFRMQLGVVSQDPHLFSTSIAENIAYGAGPVSRSEIEAAARTANAHDFITAMPAGYDTVVSDGRLSGGQRQRVAIARALVRNPTILILDEATSALDVDSERLVQSALDAAMQPGTAAKQRTVLVIAHRLTTVRNANLIVAMKHGRIVETGTHDELMAHGGEYARLAQRQLSQA</sequence>
<evidence type="ECO:0000313" key="13">
    <source>
        <dbReference type="Proteomes" id="UP000054558"/>
    </source>
</evidence>
<evidence type="ECO:0000256" key="2">
    <source>
        <dbReference type="ARBA" id="ARBA00022448"/>
    </source>
</evidence>
<name>A0A1Y1IN56_KLENI</name>
<dbReference type="SUPFAM" id="SSF90123">
    <property type="entry name" value="ABC transporter transmembrane region"/>
    <property type="match status" value="1"/>
</dbReference>
<dbReference type="InterPro" id="IPR017871">
    <property type="entry name" value="ABC_transporter-like_CS"/>
</dbReference>
<dbReference type="FunFam" id="3.40.50.300:FF:000403">
    <property type="entry name" value="ATP-binding cassette sub-family B member 8, mitochondrial"/>
    <property type="match status" value="1"/>
</dbReference>
<evidence type="ECO:0000256" key="6">
    <source>
        <dbReference type="ARBA" id="ARBA00022989"/>
    </source>
</evidence>
<dbReference type="OMA" id="CRLYEPQ"/>
<evidence type="ECO:0000259" key="10">
    <source>
        <dbReference type="PROSITE" id="PS50893"/>
    </source>
</evidence>
<dbReference type="GO" id="GO:0005524">
    <property type="term" value="F:ATP binding"/>
    <property type="evidence" value="ECO:0007669"/>
    <property type="project" value="UniProtKB-KW"/>
</dbReference>
<proteinExistence type="predicted"/>
<dbReference type="Gene3D" id="3.40.50.300">
    <property type="entry name" value="P-loop containing nucleotide triphosphate hydrolases"/>
    <property type="match status" value="1"/>
</dbReference>
<dbReference type="OrthoDB" id="6500128at2759"/>
<comment type="subcellular location">
    <subcellularLocation>
        <location evidence="1">Mitochondrion inner membrane</location>
        <topology evidence="1">Multi-pass membrane protein</topology>
    </subcellularLocation>
</comment>
<keyword evidence="7 9" id="KW-0472">Membrane</keyword>
<dbReference type="PROSITE" id="PS50893">
    <property type="entry name" value="ABC_TRANSPORTER_2"/>
    <property type="match status" value="1"/>
</dbReference>